<reference evidence="3" key="1">
    <citation type="submission" date="2016-11" db="UniProtKB">
        <authorList>
            <consortium name="WormBaseParasite"/>
        </authorList>
    </citation>
    <scope>IDENTIFICATION</scope>
</reference>
<evidence type="ECO:0000313" key="3">
    <source>
        <dbReference type="WBParaSite" id="maker-unitig_22103-snap-gene-0.1-mRNA-1"/>
    </source>
</evidence>
<accession>A0A1I8F7G9</accession>
<feature type="compositionally biased region" description="Low complexity" evidence="1">
    <location>
        <begin position="10"/>
        <end position="21"/>
    </location>
</feature>
<evidence type="ECO:0000256" key="1">
    <source>
        <dbReference type="SAM" id="MobiDB-lite"/>
    </source>
</evidence>
<sequence length="230" mass="24454">EAGSRRRHPIAPAASASSAAASGGGRSRRPILAEASSSGLLSHIRQRPGGLLPADRGLRVNYDAQTGRGRLRLTAPRAEIIPRSSGPVPQTAPGLSLMPTPPLLAGSRRRRRRRSDEPPPATAAAPKLTHGVAAPGWSLYGDYLSEGPPSGGNYRHCATQQLPGGVSDTETDPNRRYQPLRGPQPHVPQHQPQQPLYQNQHRLPAAALAASGSASKRQPHSRFSTHQTLV</sequence>
<feature type="region of interest" description="Disordered" evidence="1">
    <location>
        <begin position="1"/>
        <end position="55"/>
    </location>
</feature>
<keyword evidence="2" id="KW-1185">Reference proteome</keyword>
<dbReference type="Proteomes" id="UP000095280">
    <property type="component" value="Unplaced"/>
</dbReference>
<organism evidence="2 3">
    <name type="scientific">Macrostomum lignano</name>
    <dbReference type="NCBI Taxonomy" id="282301"/>
    <lineage>
        <taxon>Eukaryota</taxon>
        <taxon>Metazoa</taxon>
        <taxon>Spiralia</taxon>
        <taxon>Lophotrochozoa</taxon>
        <taxon>Platyhelminthes</taxon>
        <taxon>Rhabditophora</taxon>
        <taxon>Macrostomorpha</taxon>
        <taxon>Macrostomida</taxon>
        <taxon>Macrostomidae</taxon>
        <taxon>Macrostomum</taxon>
    </lineage>
</organism>
<evidence type="ECO:0000313" key="2">
    <source>
        <dbReference type="Proteomes" id="UP000095280"/>
    </source>
</evidence>
<feature type="region of interest" description="Disordered" evidence="1">
    <location>
        <begin position="81"/>
        <end position="129"/>
    </location>
</feature>
<dbReference type="AlphaFoldDB" id="A0A1I8F7G9"/>
<feature type="compositionally biased region" description="Low complexity" evidence="1">
    <location>
        <begin position="183"/>
        <end position="215"/>
    </location>
</feature>
<protein>
    <submittedName>
        <fullName evidence="3">ZM domain-containing protein</fullName>
    </submittedName>
</protein>
<feature type="compositionally biased region" description="Polar residues" evidence="1">
    <location>
        <begin position="221"/>
        <end position="230"/>
    </location>
</feature>
<name>A0A1I8F7G9_9PLAT</name>
<proteinExistence type="predicted"/>
<dbReference type="WBParaSite" id="maker-unitig_22103-snap-gene-0.1-mRNA-1">
    <property type="protein sequence ID" value="maker-unitig_22103-snap-gene-0.1-mRNA-1"/>
    <property type="gene ID" value="maker-unitig_22103-snap-gene-0.1"/>
</dbReference>
<feature type="region of interest" description="Disordered" evidence="1">
    <location>
        <begin position="151"/>
        <end position="230"/>
    </location>
</feature>